<dbReference type="AlphaFoldDB" id="A0A6H1ZLA2"/>
<gene>
    <name evidence="2" type="ORF">TM448A00811_0027</name>
    <name evidence="3" type="ORF">TM448B00775_0022</name>
</gene>
<protein>
    <submittedName>
        <fullName evidence="2">Uncharacterized protein</fullName>
    </submittedName>
</protein>
<accession>A0A6H1ZLA2</accession>
<feature type="compositionally biased region" description="Polar residues" evidence="1">
    <location>
        <begin position="108"/>
        <end position="125"/>
    </location>
</feature>
<evidence type="ECO:0000256" key="1">
    <source>
        <dbReference type="SAM" id="MobiDB-lite"/>
    </source>
</evidence>
<feature type="compositionally biased region" description="Low complexity" evidence="1">
    <location>
        <begin position="96"/>
        <end position="107"/>
    </location>
</feature>
<feature type="region of interest" description="Disordered" evidence="1">
    <location>
        <begin position="80"/>
        <end position="125"/>
    </location>
</feature>
<name>A0A6H1ZLA2_9ZZZZ</name>
<dbReference type="EMBL" id="MT144068">
    <property type="protein sequence ID" value="QJA48045.1"/>
    <property type="molecule type" value="Genomic_DNA"/>
</dbReference>
<dbReference type="EMBL" id="MT144656">
    <property type="protein sequence ID" value="QJH96597.1"/>
    <property type="molecule type" value="Genomic_DNA"/>
</dbReference>
<evidence type="ECO:0000313" key="2">
    <source>
        <dbReference type="EMBL" id="QJA48045.1"/>
    </source>
</evidence>
<reference evidence="2" key="1">
    <citation type="submission" date="2020-03" db="EMBL/GenBank/DDBJ databases">
        <title>The deep terrestrial virosphere.</title>
        <authorList>
            <person name="Holmfeldt K."/>
            <person name="Nilsson E."/>
            <person name="Simone D."/>
            <person name="Lopez-Fernandez M."/>
            <person name="Wu X."/>
            <person name="de Brujin I."/>
            <person name="Lundin D."/>
            <person name="Andersson A."/>
            <person name="Bertilsson S."/>
            <person name="Dopson M."/>
        </authorList>
    </citation>
    <scope>NUCLEOTIDE SEQUENCE</scope>
    <source>
        <strain evidence="2">TM448A00811</strain>
        <strain evidence="3">TM448B00775</strain>
    </source>
</reference>
<proteinExistence type="predicted"/>
<sequence>MDYIIDHASFEDKKVYLNKYGMIELKRGQFVFGRNSLAEALGASPQEIRTRVKILKNIDFLTTKTTNRFTISTVCNYDKYNPTSPTDQPIEKPAINQQSTSNQPQSNEYNELKTTTPLTPQRGNGSILKSYQYPDWLNKKLWSDFHRMRSRIKKPITTERTIDGLLKNLKNLMSEFSQDEIIQKAIDHCWQTFYPPTKKTGSGNRIQDQNLEAAQQFLERNRDENPG</sequence>
<organism evidence="2">
    <name type="scientific">viral metagenome</name>
    <dbReference type="NCBI Taxonomy" id="1070528"/>
    <lineage>
        <taxon>unclassified sequences</taxon>
        <taxon>metagenomes</taxon>
        <taxon>organismal metagenomes</taxon>
    </lineage>
</organism>
<evidence type="ECO:0000313" key="3">
    <source>
        <dbReference type="EMBL" id="QJH96597.1"/>
    </source>
</evidence>